<evidence type="ECO:0000256" key="1">
    <source>
        <dbReference type="SAM" id="MobiDB-lite"/>
    </source>
</evidence>
<organism evidence="2 3">
    <name type="scientific">Rhodovibrio sodomensis</name>
    <dbReference type="NCBI Taxonomy" id="1088"/>
    <lineage>
        <taxon>Bacteria</taxon>
        <taxon>Pseudomonadati</taxon>
        <taxon>Pseudomonadota</taxon>
        <taxon>Alphaproteobacteria</taxon>
        <taxon>Rhodospirillales</taxon>
        <taxon>Rhodovibrionaceae</taxon>
        <taxon>Rhodovibrio</taxon>
    </lineage>
</organism>
<name>A0ABS1DGP4_9PROT</name>
<proteinExistence type="predicted"/>
<dbReference type="Proteomes" id="UP001296873">
    <property type="component" value="Unassembled WGS sequence"/>
</dbReference>
<reference evidence="2 3" key="1">
    <citation type="journal article" date="2020" name="Microorganisms">
        <title>Osmotic Adaptation and Compatible Solute Biosynthesis of Phototrophic Bacteria as Revealed from Genome Analyses.</title>
        <authorList>
            <person name="Imhoff J.F."/>
            <person name="Rahn T."/>
            <person name="Kunzel S."/>
            <person name="Keller A."/>
            <person name="Neulinger S.C."/>
        </authorList>
    </citation>
    <scope>NUCLEOTIDE SEQUENCE [LARGE SCALE GENOMIC DNA]</scope>
    <source>
        <strain evidence="2 3">DSM 9895</strain>
    </source>
</reference>
<evidence type="ECO:0000313" key="2">
    <source>
        <dbReference type="EMBL" id="MBK1669640.1"/>
    </source>
</evidence>
<dbReference type="PANTHER" id="PTHR35519">
    <property type="entry name" value="MEMBRANE PROTEINS"/>
    <property type="match status" value="1"/>
</dbReference>
<dbReference type="EMBL" id="NRRL01000055">
    <property type="protein sequence ID" value="MBK1669640.1"/>
    <property type="molecule type" value="Genomic_DNA"/>
</dbReference>
<dbReference type="PANTHER" id="PTHR35519:SF2">
    <property type="entry name" value="PH DOMAIN PROTEIN"/>
    <property type="match status" value="1"/>
</dbReference>
<dbReference type="InterPro" id="IPR025187">
    <property type="entry name" value="DUF4112"/>
</dbReference>
<feature type="region of interest" description="Disordered" evidence="1">
    <location>
        <begin position="132"/>
        <end position="159"/>
    </location>
</feature>
<feature type="region of interest" description="Disordered" evidence="1">
    <location>
        <begin position="1"/>
        <end position="20"/>
    </location>
</feature>
<feature type="compositionally biased region" description="Basic and acidic residues" evidence="1">
    <location>
        <begin position="146"/>
        <end position="159"/>
    </location>
</feature>
<sequence>MTGSDASNRPDPAGPEPDGEAVERQLARLETLARVMDDVFRVPGTRLRFGLDGMIGLIPGVGDAATGALAGYLAVRAWDLGLPTGVVLRMAGNVGLDLVAGSIPVAGDLFDVGFKANRRNIELLKRELAKRAQATPKNVTPPRPNRASDRPGGRSIDPD</sequence>
<accession>A0ABS1DGP4</accession>
<dbReference type="Pfam" id="PF13430">
    <property type="entry name" value="DUF4112"/>
    <property type="match status" value="1"/>
</dbReference>
<dbReference type="RefSeq" id="WP_200341977.1">
    <property type="nucleotide sequence ID" value="NZ_NRRL01000055.1"/>
</dbReference>
<evidence type="ECO:0000313" key="3">
    <source>
        <dbReference type="Proteomes" id="UP001296873"/>
    </source>
</evidence>
<gene>
    <name evidence="2" type="ORF">CKO28_16500</name>
</gene>
<keyword evidence="3" id="KW-1185">Reference proteome</keyword>
<evidence type="ECO:0008006" key="4">
    <source>
        <dbReference type="Google" id="ProtNLM"/>
    </source>
</evidence>
<protein>
    <recommendedName>
        <fullName evidence="4">DUF4112 domain-containing protein</fullName>
    </recommendedName>
</protein>
<comment type="caution">
    <text evidence="2">The sequence shown here is derived from an EMBL/GenBank/DDBJ whole genome shotgun (WGS) entry which is preliminary data.</text>
</comment>